<dbReference type="SUPFAM" id="SSF50249">
    <property type="entry name" value="Nucleic acid-binding proteins"/>
    <property type="match status" value="1"/>
</dbReference>
<feature type="region of interest" description="Disordered" evidence="23">
    <location>
        <begin position="479"/>
        <end position="532"/>
    </location>
</feature>
<feature type="domain" description="ATP-dependent DNA ligase family profile" evidence="24">
    <location>
        <begin position="627"/>
        <end position="750"/>
    </location>
</feature>
<evidence type="ECO:0000256" key="3">
    <source>
        <dbReference type="ARBA" id="ARBA00022598"/>
    </source>
</evidence>
<dbReference type="InterPro" id="IPR014145">
    <property type="entry name" value="LigD_pol_dom"/>
</dbReference>
<dbReference type="InterPro" id="IPR014146">
    <property type="entry name" value="LigD_ligase_dom"/>
</dbReference>
<accession>A0A1I2FXT3</accession>
<dbReference type="InterPro" id="IPR012310">
    <property type="entry name" value="DNA_ligase_ATP-dep_cent"/>
</dbReference>
<keyword evidence="17" id="KW-0464">Manganese</keyword>
<dbReference type="STRING" id="285351.SAMN04488035_1597"/>
<evidence type="ECO:0000256" key="2">
    <source>
        <dbReference type="ARBA" id="ARBA00012727"/>
    </source>
</evidence>
<dbReference type="Gene3D" id="3.30.470.30">
    <property type="entry name" value="DNA ligase/mRNA capping enzyme"/>
    <property type="match status" value="1"/>
</dbReference>
<evidence type="ECO:0000256" key="14">
    <source>
        <dbReference type="ARBA" id="ARBA00023125"/>
    </source>
</evidence>
<keyword evidence="4" id="KW-0808">Transferase</keyword>
<dbReference type="PROSITE" id="PS00697">
    <property type="entry name" value="DNA_LIGASE_A1"/>
    <property type="match status" value="1"/>
</dbReference>
<dbReference type="RefSeq" id="WP_093376938.1">
    <property type="nucleotide sequence ID" value="NZ_BNAN01000002.1"/>
</dbReference>
<evidence type="ECO:0000256" key="20">
    <source>
        <dbReference type="ARBA" id="ARBA00034003"/>
    </source>
</evidence>
<name>A0A1I2FXT3_9MICO</name>
<keyword evidence="14" id="KW-0238">DNA-binding</keyword>
<keyword evidence="10" id="KW-0378">Hydrolase</keyword>
<dbReference type="AlphaFoldDB" id="A0A1I2FXT3"/>
<dbReference type="SUPFAM" id="SSF56091">
    <property type="entry name" value="DNA ligase/mRNA capping enzyme, catalytic domain"/>
    <property type="match status" value="1"/>
</dbReference>
<dbReference type="InterPro" id="IPR012340">
    <property type="entry name" value="NA-bd_OB-fold"/>
</dbReference>
<dbReference type="NCBIfam" id="NF007210">
    <property type="entry name" value="PRK09632.1"/>
    <property type="match status" value="1"/>
</dbReference>
<dbReference type="GO" id="GO:0003910">
    <property type="term" value="F:DNA ligase (ATP) activity"/>
    <property type="evidence" value="ECO:0007669"/>
    <property type="project" value="UniProtKB-EC"/>
</dbReference>
<evidence type="ECO:0000256" key="10">
    <source>
        <dbReference type="ARBA" id="ARBA00022801"/>
    </source>
</evidence>
<evidence type="ECO:0000256" key="12">
    <source>
        <dbReference type="ARBA" id="ARBA00022840"/>
    </source>
</evidence>
<dbReference type="GO" id="GO:0003887">
    <property type="term" value="F:DNA-directed DNA polymerase activity"/>
    <property type="evidence" value="ECO:0007669"/>
    <property type="project" value="UniProtKB-KW"/>
</dbReference>
<comment type="similarity">
    <text evidence="22">In the N-terminal section; belongs to the LigD polymerase family.</text>
</comment>
<dbReference type="GO" id="GO:0046872">
    <property type="term" value="F:metal ion binding"/>
    <property type="evidence" value="ECO:0007669"/>
    <property type="project" value="UniProtKB-KW"/>
</dbReference>
<dbReference type="CDD" id="cd07971">
    <property type="entry name" value="OBF_DNA_ligase_LigD"/>
    <property type="match status" value="1"/>
</dbReference>
<dbReference type="NCBIfam" id="TIGR02777">
    <property type="entry name" value="LigD_PE_dom"/>
    <property type="match status" value="1"/>
</dbReference>
<evidence type="ECO:0000256" key="1">
    <source>
        <dbReference type="ARBA" id="ARBA00001936"/>
    </source>
</evidence>
<dbReference type="OrthoDB" id="9802472at2"/>
<feature type="compositionally biased region" description="Acidic residues" evidence="23">
    <location>
        <begin position="481"/>
        <end position="491"/>
    </location>
</feature>
<protein>
    <recommendedName>
        <fullName evidence="2">DNA ligase (ATP)</fullName>
        <ecNumber evidence="2">6.5.1.1</ecNumber>
    </recommendedName>
    <alternativeName>
        <fullName evidence="19">NHEJ DNA polymerase</fullName>
    </alternativeName>
</protein>
<evidence type="ECO:0000256" key="21">
    <source>
        <dbReference type="ARBA" id="ARBA00049981"/>
    </source>
</evidence>
<feature type="compositionally biased region" description="Basic and acidic residues" evidence="23">
    <location>
        <begin position="325"/>
        <end position="337"/>
    </location>
</feature>
<evidence type="ECO:0000256" key="23">
    <source>
        <dbReference type="SAM" id="MobiDB-lite"/>
    </source>
</evidence>
<dbReference type="Proteomes" id="UP000198520">
    <property type="component" value="Unassembled WGS sequence"/>
</dbReference>
<evidence type="ECO:0000313" key="25">
    <source>
        <dbReference type="EMBL" id="SFF10162.1"/>
    </source>
</evidence>
<evidence type="ECO:0000256" key="18">
    <source>
        <dbReference type="ARBA" id="ARBA00023268"/>
    </source>
</evidence>
<evidence type="ECO:0000256" key="22">
    <source>
        <dbReference type="ARBA" id="ARBA00049990"/>
    </source>
</evidence>
<evidence type="ECO:0000313" key="26">
    <source>
        <dbReference type="Proteomes" id="UP000198520"/>
    </source>
</evidence>
<dbReference type="EMBL" id="FONZ01000002">
    <property type="protein sequence ID" value="SFF10162.1"/>
    <property type="molecule type" value="Genomic_DNA"/>
</dbReference>
<evidence type="ECO:0000256" key="7">
    <source>
        <dbReference type="ARBA" id="ARBA00022723"/>
    </source>
</evidence>
<comment type="catalytic activity">
    <reaction evidence="20">
        <text>ATP + (deoxyribonucleotide)n-3'-hydroxyl + 5'-phospho-(deoxyribonucleotide)m = (deoxyribonucleotide)n+m + AMP + diphosphate.</text>
        <dbReference type="EC" id="6.5.1.1"/>
    </reaction>
</comment>
<dbReference type="NCBIfam" id="TIGR02779">
    <property type="entry name" value="NHEJ_ligase_lig"/>
    <property type="match status" value="1"/>
</dbReference>
<keyword evidence="5" id="KW-0548">Nucleotidyltransferase</keyword>
<dbReference type="InterPro" id="IPR012309">
    <property type="entry name" value="DNA_ligase_ATP-dep_C"/>
</dbReference>
<keyword evidence="9" id="KW-0227">DNA damage</keyword>
<gene>
    <name evidence="25" type="ORF">SAMN04488035_1597</name>
</gene>
<keyword evidence="18" id="KW-0511">Multifunctional enzyme</keyword>
<evidence type="ECO:0000259" key="24">
    <source>
        <dbReference type="PROSITE" id="PS50160"/>
    </source>
</evidence>
<dbReference type="CDD" id="cd07906">
    <property type="entry name" value="Adenylation_DNA_ligase_LigD_LigC"/>
    <property type="match status" value="1"/>
</dbReference>
<dbReference type="GO" id="GO:0006281">
    <property type="term" value="P:DNA repair"/>
    <property type="evidence" value="ECO:0007669"/>
    <property type="project" value="UniProtKB-KW"/>
</dbReference>
<dbReference type="EC" id="6.5.1.1" evidence="2"/>
<keyword evidence="13" id="KW-0239">DNA-directed DNA polymerase</keyword>
<keyword evidence="26" id="KW-1185">Reference proteome</keyword>
<dbReference type="PROSITE" id="PS50160">
    <property type="entry name" value="DNA_LIGASE_A3"/>
    <property type="match status" value="1"/>
</dbReference>
<keyword evidence="8" id="KW-0547">Nucleotide-binding</keyword>
<dbReference type="InterPro" id="IPR052171">
    <property type="entry name" value="NHEJ_LigD"/>
</dbReference>
<comment type="cofactor">
    <cofactor evidence="1">
        <name>Mn(2+)</name>
        <dbReference type="ChEBI" id="CHEBI:29035"/>
    </cofactor>
</comment>
<dbReference type="Pfam" id="PF13298">
    <property type="entry name" value="LigD_N"/>
    <property type="match status" value="1"/>
</dbReference>
<evidence type="ECO:0000256" key="5">
    <source>
        <dbReference type="ARBA" id="ARBA00022695"/>
    </source>
</evidence>
<dbReference type="Pfam" id="PF04679">
    <property type="entry name" value="DNA_ligase_A_C"/>
    <property type="match status" value="1"/>
</dbReference>
<keyword evidence="3 25" id="KW-0436">Ligase</keyword>
<keyword evidence="15" id="KW-0233">DNA recombination</keyword>
<evidence type="ECO:0000256" key="13">
    <source>
        <dbReference type="ARBA" id="ARBA00022932"/>
    </source>
</evidence>
<dbReference type="GO" id="GO:0004527">
    <property type="term" value="F:exonuclease activity"/>
    <property type="evidence" value="ECO:0007669"/>
    <property type="project" value="UniProtKB-KW"/>
</dbReference>
<keyword evidence="7" id="KW-0479">Metal-binding</keyword>
<evidence type="ECO:0000256" key="4">
    <source>
        <dbReference type="ARBA" id="ARBA00022679"/>
    </source>
</evidence>
<keyword evidence="16" id="KW-0234">DNA repair</keyword>
<dbReference type="GO" id="GO:0005524">
    <property type="term" value="F:ATP binding"/>
    <property type="evidence" value="ECO:0007669"/>
    <property type="project" value="UniProtKB-KW"/>
</dbReference>
<dbReference type="PANTHER" id="PTHR42705">
    <property type="entry name" value="BIFUNCTIONAL NON-HOMOLOGOUS END JOINING PROTEIN LIGD"/>
    <property type="match status" value="1"/>
</dbReference>
<dbReference type="PANTHER" id="PTHR42705:SF2">
    <property type="entry name" value="BIFUNCTIONAL NON-HOMOLOGOUS END JOINING PROTEIN LIGD"/>
    <property type="match status" value="1"/>
</dbReference>
<dbReference type="Pfam" id="PF01068">
    <property type="entry name" value="DNA_ligase_A_M"/>
    <property type="match status" value="1"/>
</dbReference>
<evidence type="ECO:0000256" key="17">
    <source>
        <dbReference type="ARBA" id="ARBA00023211"/>
    </source>
</evidence>
<evidence type="ECO:0000256" key="19">
    <source>
        <dbReference type="ARBA" id="ARBA00029943"/>
    </source>
</evidence>
<evidence type="ECO:0000256" key="16">
    <source>
        <dbReference type="ARBA" id="ARBA00023204"/>
    </source>
</evidence>
<dbReference type="Gene3D" id="2.40.50.140">
    <property type="entry name" value="Nucleic acid-binding proteins"/>
    <property type="match status" value="1"/>
</dbReference>
<dbReference type="InterPro" id="IPR016059">
    <property type="entry name" value="DNA_ligase_ATP-dep_CS"/>
</dbReference>
<evidence type="ECO:0000256" key="15">
    <source>
        <dbReference type="ARBA" id="ARBA00023172"/>
    </source>
</evidence>
<dbReference type="InterPro" id="IPR014144">
    <property type="entry name" value="LigD_PE_domain"/>
</dbReference>
<evidence type="ECO:0000256" key="11">
    <source>
        <dbReference type="ARBA" id="ARBA00022839"/>
    </source>
</evidence>
<dbReference type="GO" id="GO:0006310">
    <property type="term" value="P:DNA recombination"/>
    <property type="evidence" value="ECO:0007669"/>
    <property type="project" value="UniProtKB-KW"/>
</dbReference>
<evidence type="ECO:0000256" key="9">
    <source>
        <dbReference type="ARBA" id="ARBA00022763"/>
    </source>
</evidence>
<comment type="similarity">
    <text evidence="21">In the C-terminal section; belongs to the ATP-dependent DNA ligase family.</text>
</comment>
<evidence type="ECO:0000256" key="8">
    <source>
        <dbReference type="ARBA" id="ARBA00022741"/>
    </source>
</evidence>
<keyword evidence="11" id="KW-0269">Exonuclease</keyword>
<dbReference type="Gene3D" id="3.30.1490.70">
    <property type="match status" value="1"/>
</dbReference>
<evidence type="ECO:0000256" key="6">
    <source>
        <dbReference type="ARBA" id="ARBA00022722"/>
    </source>
</evidence>
<dbReference type="InterPro" id="IPR033649">
    <property type="entry name" value="MtLigD_Pol-like"/>
</dbReference>
<dbReference type="CDD" id="cd04863">
    <property type="entry name" value="MtLigD_Pol_like"/>
    <property type="match status" value="1"/>
</dbReference>
<keyword evidence="6" id="KW-0540">Nuclease</keyword>
<sequence length="837" mass="91608">MAGAQTIQVGDRTLRVTNLDKVVYPATGTTKGDVIAYYTQIAPIMLPHVVGRPVTRKRWVHGVGTEAKPGQVFFQKNLEDSAPEWVERADLQHSDHVNTYPLVTEAATLAWFGQLAALEVHVPQWRFTPDGERGKPDRMVLDLDPGPGTGLPECVEVAKLCRAILIDMGLELVPVTSGSKGIHLYAGLPGEQTSEQISTVAHELARALEADHPDLVVSDMKKSLREGKVLVDWSQNNGNKTTVAPYSLRGRERPMVAVPRTWSEMTVRLRHLEIHEVLARMKKKDDPMAALGRGSDDDAGHPRLATYRAKRDPKKTPEPFDAGEESDRASHPERPDEPGFVIQEHHARRLHFDFRLERDGVLVSWAIPKNVPTDGKQNHLAVQTEDHPLAYGSFEGAIPRGEYGAGTVSIWDAGTYKLEKWREGKEIIATLHGRAGGGLEELGVAPFRFALIHTGSGDQATWLIHRMEALPDGVAPPWGFADDDAAEDDAAEDAREATTQARPDRASSGGAARAVPAPDAPSDTTDLRPMLASPGQERDVVGAGWSYEMKWDGIRALVHVDGDEMRLVTRNGNDVTAAYPELAEVTSRVPIPAVLDGEIVALDEAGRPDFGLLQNRFGLTQPRDVARAQREAPVHLMLFDVLHADGKDLTGQPYTTRRDALELVVSPGGRVQVPPRVDGELGDALAASAELGLEGVMAKRSASRYSPGRRSREWLKIKHRHDAEVVLVGWRPGKGGREGTIGSLLVAVPRDGRLSYAGRVGAALGDKALARLAEQLAPYATDEPPIDDVPRLDARDARWLRPELVAEVEYGEWTSSGRLRHAIWRGLRPDKTPTTLT</sequence>
<dbReference type="GO" id="GO:0003677">
    <property type="term" value="F:DNA binding"/>
    <property type="evidence" value="ECO:0007669"/>
    <property type="project" value="UniProtKB-KW"/>
</dbReference>
<keyword evidence="12" id="KW-0067">ATP-binding</keyword>
<dbReference type="Gene3D" id="3.90.920.10">
    <property type="entry name" value="DNA primase, PRIM domain"/>
    <property type="match status" value="1"/>
</dbReference>
<reference evidence="26" key="1">
    <citation type="submission" date="2016-10" db="EMBL/GenBank/DDBJ databases">
        <authorList>
            <person name="Varghese N."/>
            <person name="Submissions S."/>
        </authorList>
    </citation>
    <scope>NUCLEOTIDE SEQUENCE [LARGE SCALE GENOMIC DNA]</scope>
    <source>
        <strain evidence="26">DSM 19083</strain>
    </source>
</reference>
<dbReference type="NCBIfam" id="TIGR02778">
    <property type="entry name" value="ligD_pol"/>
    <property type="match status" value="1"/>
</dbReference>
<feature type="region of interest" description="Disordered" evidence="23">
    <location>
        <begin position="285"/>
        <end position="340"/>
    </location>
</feature>
<organism evidence="25 26">
    <name type="scientific">Flavimobilis marinus</name>
    <dbReference type="NCBI Taxonomy" id="285351"/>
    <lineage>
        <taxon>Bacteria</taxon>
        <taxon>Bacillati</taxon>
        <taxon>Actinomycetota</taxon>
        <taxon>Actinomycetes</taxon>
        <taxon>Micrococcales</taxon>
        <taxon>Jonesiaceae</taxon>
        <taxon>Flavimobilis</taxon>
    </lineage>
</organism>
<proteinExistence type="inferred from homology"/>
<dbReference type="Pfam" id="PF21686">
    <property type="entry name" value="LigD_Prim-Pol"/>
    <property type="match status" value="1"/>
</dbReference>